<keyword evidence="6" id="KW-1185">Reference proteome</keyword>
<dbReference type="RefSeq" id="WP_058890095.1">
    <property type="nucleotide sequence ID" value="NZ_LQBL01000003.1"/>
</dbReference>
<dbReference type="PANTHER" id="PTHR48081:SF33">
    <property type="entry name" value="KYNURENINE FORMAMIDASE"/>
    <property type="match status" value="1"/>
</dbReference>
<comment type="caution">
    <text evidence="5">The sequence shown here is derived from an EMBL/GenBank/DDBJ whole genome shotgun (WGS) entry which is preliminary data.</text>
</comment>
<feature type="signal peptide" evidence="3">
    <location>
        <begin position="1"/>
        <end position="25"/>
    </location>
</feature>
<dbReference type="GO" id="GO:0016787">
    <property type="term" value="F:hydrolase activity"/>
    <property type="evidence" value="ECO:0007669"/>
    <property type="project" value="UniProtKB-KW"/>
</dbReference>
<dbReference type="InterPro" id="IPR029058">
    <property type="entry name" value="AB_hydrolase_fold"/>
</dbReference>
<sequence length="295" mass="31153">MDVRSRIGRRTLLAMTGTVPLAACAGSASTPRDTEVGSPRTPDQDSATGSVDASAVGKVSYGDDPSQWAELRRPEGETRGTVVVIHGGFWREAYGAELGEPLAADLVERGWTTLNMEYRRVGNGGGLPQTFDDVHSALELVDTAGPVVTLGHSAGGHLAAWAAGRLRGSAWPGRVEVTHVLSQAGVLDLRSAYRERLGSGAVDDLLGFGPEDPRFASVDPAQQLPIEASVWALHAPDDQQVPIQQSEDYVAAARGSGTRAELVEVTGGHFDLIDVTTSAWERVVEILDGISPPLS</sequence>
<evidence type="ECO:0000313" key="6">
    <source>
        <dbReference type="Proteomes" id="UP000054837"/>
    </source>
</evidence>
<organism evidence="5 6">
    <name type="scientific">Serinicoccus chungangensis</name>
    <dbReference type="NCBI Taxonomy" id="767452"/>
    <lineage>
        <taxon>Bacteria</taxon>
        <taxon>Bacillati</taxon>
        <taxon>Actinomycetota</taxon>
        <taxon>Actinomycetes</taxon>
        <taxon>Micrococcales</taxon>
        <taxon>Ornithinimicrobiaceae</taxon>
        <taxon>Serinicoccus</taxon>
    </lineage>
</organism>
<dbReference type="OrthoDB" id="255603at2"/>
<evidence type="ECO:0000256" key="3">
    <source>
        <dbReference type="SAM" id="SignalP"/>
    </source>
</evidence>
<evidence type="ECO:0000256" key="2">
    <source>
        <dbReference type="SAM" id="MobiDB-lite"/>
    </source>
</evidence>
<dbReference type="STRING" id="767452.AVL62_10950"/>
<dbReference type="Gene3D" id="3.40.50.1820">
    <property type="entry name" value="alpha/beta hydrolase"/>
    <property type="match status" value="1"/>
</dbReference>
<keyword evidence="3" id="KW-0732">Signal</keyword>
<dbReference type="SUPFAM" id="SSF53474">
    <property type="entry name" value="alpha/beta-Hydrolases"/>
    <property type="match status" value="1"/>
</dbReference>
<proteinExistence type="predicted"/>
<evidence type="ECO:0000259" key="4">
    <source>
        <dbReference type="Pfam" id="PF20434"/>
    </source>
</evidence>
<feature type="domain" description="BD-FAE-like" evidence="4">
    <location>
        <begin position="79"/>
        <end position="248"/>
    </location>
</feature>
<evidence type="ECO:0000313" key="5">
    <source>
        <dbReference type="EMBL" id="KUG58418.1"/>
    </source>
</evidence>
<evidence type="ECO:0000256" key="1">
    <source>
        <dbReference type="ARBA" id="ARBA00022801"/>
    </source>
</evidence>
<dbReference type="EMBL" id="LQBL01000003">
    <property type="protein sequence ID" value="KUG58418.1"/>
    <property type="molecule type" value="Genomic_DNA"/>
</dbReference>
<keyword evidence="1" id="KW-0378">Hydrolase</keyword>
<feature type="chain" id="PRO_5039473725" evidence="3">
    <location>
        <begin position="26"/>
        <end position="295"/>
    </location>
</feature>
<dbReference type="InterPro" id="IPR050300">
    <property type="entry name" value="GDXG_lipolytic_enzyme"/>
</dbReference>
<dbReference type="PANTHER" id="PTHR48081">
    <property type="entry name" value="AB HYDROLASE SUPERFAMILY PROTEIN C4A8.06C"/>
    <property type="match status" value="1"/>
</dbReference>
<name>A0A0W8IEN5_9MICO</name>
<feature type="region of interest" description="Disordered" evidence="2">
    <location>
        <begin position="24"/>
        <end position="68"/>
    </location>
</feature>
<accession>A0A0W8IEN5</accession>
<protein>
    <submittedName>
        <fullName evidence="5">Esterase</fullName>
    </submittedName>
</protein>
<reference evidence="5 6" key="1">
    <citation type="submission" date="2015-12" db="EMBL/GenBank/DDBJ databases">
        <title>Serinicoccus chungangenesis strain CD08_5 genome sequencing and assembly.</title>
        <authorList>
            <person name="Chander A.M."/>
            <person name="Kaur G."/>
            <person name="Nair G.R."/>
            <person name="Dhawan D.K."/>
            <person name="Kochhar R.K."/>
            <person name="Mayilraj S."/>
            <person name="Bhadada S.K."/>
        </authorList>
    </citation>
    <scope>NUCLEOTIDE SEQUENCE [LARGE SCALE GENOMIC DNA]</scope>
    <source>
        <strain evidence="5 6">CD08_5</strain>
    </source>
</reference>
<gene>
    <name evidence="5" type="ORF">AVL62_10950</name>
</gene>
<dbReference type="Pfam" id="PF20434">
    <property type="entry name" value="BD-FAE"/>
    <property type="match status" value="1"/>
</dbReference>
<dbReference type="AlphaFoldDB" id="A0A0W8IEN5"/>
<dbReference type="Proteomes" id="UP000054837">
    <property type="component" value="Unassembled WGS sequence"/>
</dbReference>
<dbReference type="InterPro" id="IPR049492">
    <property type="entry name" value="BD-FAE-like_dom"/>
</dbReference>